<evidence type="ECO:0000313" key="2">
    <source>
        <dbReference type="Proteomes" id="UP000041882"/>
    </source>
</evidence>
<protein>
    <submittedName>
        <fullName evidence="1">Uncharacterized protein</fullName>
    </submittedName>
</protein>
<dbReference type="AlphaFoldDB" id="A0A0T9NGM0"/>
<gene>
    <name evidence="1" type="ORF">ERS008472_00498</name>
</gene>
<proteinExistence type="predicted"/>
<reference evidence="2" key="1">
    <citation type="submission" date="2015-03" db="EMBL/GenBank/DDBJ databases">
        <authorList>
            <consortium name="Pathogen Informatics"/>
            <person name="Murphy D."/>
        </authorList>
    </citation>
    <scope>NUCLEOTIDE SEQUENCE [LARGE SCALE GENOMIC DNA]</scope>
    <source>
        <strain evidence="2">IP6945</strain>
    </source>
</reference>
<dbReference type="EMBL" id="CQAW01000001">
    <property type="protein sequence ID" value="CNH07690.1"/>
    <property type="molecule type" value="Genomic_DNA"/>
</dbReference>
<organism evidence="1 2">
    <name type="scientific">Yersinia thracica</name>
    <dbReference type="NCBI Taxonomy" id="2890319"/>
    <lineage>
        <taxon>Bacteria</taxon>
        <taxon>Pseudomonadati</taxon>
        <taxon>Pseudomonadota</taxon>
        <taxon>Gammaproteobacteria</taxon>
        <taxon>Enterobacterales</taxon>
        <taxon>Yersiniaceae</taxon>
        <taxon>Yersinia</taxon>
    </lineage>
</organism>
<sequence>MRGVNLIAPGGDFQVIGPDTGIHFNRTGDQISMILTAAVQTFTLNNNLTALHIVASELAVIELRLTGGQRGAVGVDKTAAFAGNARRVGDNYLRFAASNFDIAIELTGVTAVDFVENNTGFTARQRRVTVDKTAELGLVDTVPVIEDHAAIIDIKLAVKVARNPATAGRLNIDLRRTVGAADNGWLLIPRRTGIGDNRGLGG</sequence>
<name>A0A0T9NGM0_9GAMM</name>
<accession>A0A0T9NGM0</accession>
<keyword evidence="2" id="KW-1185">Reference proteome</keyword>
<dbReference type="Proteomes" id="UP000041882">
    <property type="component" value="Unassembled WGS sequence"/>
</dbReference>
<evidence type="ECO:0000313" key="1">
    <source>
        <dbReference type="EMBL" id="CNH07690.1"/>
    </source>
</evidence>